<evidence type="ECO:0000313" key="2">
    <source>
        <dbReference type="EMBL" id="GIH25313.1"/>
    </source>
</evidence>
<accession>A0A919QAY5</accession>
<gene>
    <name evidence="2" type="ORF">Aph01nite_36230</name>
</gene>
<keyword evidence="3" id="KW-1185">Reference proteome</keyword>
<reference evidence="2" key="1">
    <citation type="submission" date="2021-01" db="EMBL/GenBank/DDBJ databases">
        <title>Whole genome shotgun sequence of Acrocarpospora phusangensis NBRC 108782.</title>
        <authorList>
            <person name="Komaki H."/>
            <person name="Tamura T."/>
        </authorList>
    </citation>
    <scope>NUCLEOTIDE SEQUENCE</scope>
    <source>
        <strain evidence="2">NBRC 108782</strain>
    </source>
</reference>
<comment type="caution">
    <text evidence="2">The sequence shown here is derived from an EMBL/GenBank/DDBJ whole genome shotgun (WGS) entry which is preliminary data.</text>
</comment>
<evidence type="ECO:0000256" key="1">
    <source>
        <dbReference type="SAM" id="MobiDB-lite"/>
    </source>
</evidence>
<protein>
    <submittedName>
        <fullName evidence="2">Uncharacterized protein</fullName>
    </submittedName>
</protein>
<organism evidence="2 3">
    <name type="scientific">Acrocarpospora phusangensis</name>
    <dbReference type="NCBI Taxonomy" id="1070424"/>
    <lineage>
        <taxon>Bacteria</taxon>
        <taxon>Bacillati</taxon>
        <taxon>Actinomycetota</taxon>
        <taxon>Actinomycetes</taxon>
        <taxon>Streptosporangiales</taxon>
        <taxon>Streptosporangiaceae</taxon>
        <taxon>Acrocarpospora</taxon>
    </lineage>
</organism>
<dbReference type="Proteomes" id="UP000640052">
    <property type="component" value="Unassembled WGS sequence"/>
</dbReference>
<evidence type="ECO:0000313" key="3">
    <source>
        <dbReference type="Proteomes" id="UP000640052"/>
    </source>
</evidence>
<feature type="region of interest" description="Disordered" evidence="1">
    <location>
        <begin position="1"/>
        <end position="30"/>
    </location>
</feature>
<dbReference type="RefSeq" id="WP_204042045.1">
    <property type="nucleotide sequence ID" value="NZ_BOOA01000027.1"/>
</dbReference>
<name>A0A919QAY5_9ACTN</name>
<sequence length="113" mass="12498">MGLTSSDGVAVTRKLQVRPSSRPILSQPHDHDSNRACVGYGEAACLGAAFTASVYKSMPRKTAEWKSIVREKSKEFGYIYGSAKAITYWLNRGFNSRNPKYCNTWSASTARIS</sequence>
<dbReference type="EMBL" id="BOOA01000027">
    <property type="protein sequence ID" value="GIH25313.1"/>
    <property type="molecule type" value="Genomic_DNA"/>
</dbReference>
<proteinExistence type="predicted"/>
<dbReference type="AlphaFoldDB" id="A0A919QAY5"/>